<dbReference type="EMBL" id="PUIB01000006">
    <property type="protein sequence ID" value="PQO41132.1"/>
    <property type="molecule type" value="Genomic_DNA"/>
</dbReference>
<keyword evidence="3" id="KW-0326">Glycosidase</keyword>
<evidence type="ECO:0000256" key="1">
    <source>
        <dbReference type="ARBA" id="ARBA00007401"/>
    </source>
</evidence>
<dbReference type="Gene3D" id="3.20.20.80">
    <property type="entry name" value="Glycosidases"/>
    <property type="match status" value="1"/>
</dbReference>
<feature type="signal peptide" evidence="4">
    <location>
        <begin position="1"/>
        <end position="28"/>
    </location>
</feature>
<dbReference type="InterPro" id="IPR051913">
    <property type="entry name" value="GH2_Domain-Containing"/>
</dbReference>
<feature type="domain" description="Glycoside hydrolase family 2 catalytic" evidence="6">
    <location>
        <begin position="511"/>
        <end position="636"/>
    </location>
</feature>
<dbReference type="Pfam" id="PF00703">
    <property type="entry name" value="Glyco_hydro_2"/>
    <property type="match status" value="1"/>
</dbReference>
<evidence type="ECO:0000313" key="8">
    <source>
        <dbReference type="EMBL" id="PQO41132.1"/>
    </source>
</evidence>
<dbReference type="InterPro" id="IPR006103">
    <property type="entry name" value="Glyco_hydro_2_cat"/>
</dbReference>
<dbReference type="InterPro" id="IPR006104">
    <property type="entry name" value="Glyco_hydro_2_N"/>
</dbReference>
<name>A0A2S8G9J2_9BACT</name>
<dbReference type="Gene3D" id="2.60.120.260">
    <property type="entry name" value="Galactose-binding domain-like"/>
    <property type="match status" value="2"/>
</dbReference>
<dbReference type="PANTHER" id="PTHR42732">
    <property type="entry name" value="BETA-GALACTOSIDASE"/>
    <property type="match status" value="1"/>
</dbReference>
<feature type="domain" description="Glycosyl hydrolases family 2 sugar binding" evidence="7">
    <location>
        <begin position="221"/>
        <end position="365"/>
    </location>
</feature>
<evidence type="ECO:0000259" key="5">
    <source>
        <dbReference type="Pfam" id="PF00703"/>
    </source>
</evidence>
<dbReference type="Gene3D" id="2.60.40.10">
    <property type="entry name" value="Immunoglobulins"/>
    <property type="match status" value="1"/>
</dbReference>
<proteinExistence type="inferred from homology"/>
<dbReference type="SUPFAM" id="SSF51445">
    <property type="entry name" value="(Trans)glycosidases"/>
    <property type="match status" value="1"/>
</dbReference>
<reference evidence="8 9" key="1">
    <citation type="submission" date="2018-02" db="EMBL/GenBank/DDBJ databases">
        <title>Comparative genomes isolates from brazilian mangrove.</title>
        <authorList>
            <person name="Araujo J.E."/>
            <person name="Taketani R.G."/>
            <person name="Silva M.C.P."/>
            <person name="Loureco M.V."/>
            <person name="Andreote F.D."/>
        </authorList>
    </citation>
    <scope>NUCLEOTIDE SEQUENCE [LARGE SCALE GENOMIC DNA]</scope>
    <source>
        <strain evidence="8 9">NAP PRIS-MGV</strain>
    </source>
</reference>
<comment type="caution">
    <text evidence="8">The sequence shown here is derived from an EMBL/GenBank/DDBJ whole genome shotgun (WGS) entry which is preliminary data.</text>
</comment>
<keyword evidence="4" id="KW-0732">Signal</keyword>
<dbReference type="InterPro" id="IPR008979">
    <property type="entry name" value="Galactose-bd-like_sf"/>
</dbReference>
<sequence length="765" mass="85904">MKYLDELRPKVAWALLLALIVLPSISFAADVDPDTFDGPWKYTFQQPGEGWQKTDFNDDAWSEGVGGFGSRGTPGSRLGTEWNTPDIWLRRTIELDSIPKNAALLIHHDDETEVFLNGTQVATFTKWLSDYKVVPLTQEGREALKVGSNVLAVHTHQDAGGQYIDVHVVDGDNVPELPPARIPLRPYQSDLITKWGEEVTEDNVWQEYPRPQMTRDNWTNLNGQWNYAITSENQNDVPEKWDGQILVPFAIESKLSGVGRNLRPTEALWYQRSIELNPREGKRTLLNFEAVDYACRVLVNGVEVGSHTGGNVPFSVDITKAAKTGLNDVVVRVEDKTSGSQLRGKQTLDPHGIWYTQVSGIWQTVWVEEVPETYIADLKILTDPKTGQIQISPVVAGNGAAKFALKATAFEKGQPIADTTAAGQDLVLEIPDAKLWSPSNPHLYDISVAVLDDEGNILDAVGTYAGIRSVGTVRDEAGHLRFTLNGNVIFHWGPLDQGWWPDGLLTPPSDEAMKFDIEYLQAAGFNMIRKHIKVEPRRYYYHCDRMGMMVWQDQVSGGKGPAWTRMRPNPTDAEWSDEDHAQFMREFEEMVDTLENHPSIVVWVPFNEAWGQHRTVATGEWILKRDPSRLVNIASGGNYWDVGHVADQHSYPHPSFPLQQKRLDSKVKVVGEFGGHGWPVEDHLWKKTQANWGYGGLPRTEKEYVARYQESIDILNDLIGKGIAGAVYTQTTDVESEINGLMTYDRKVIKIPAKTLNEIHAPLTK</sequence>
<evidence type="ECO:0000313" key="9">
    <source>
        <dbReference type="Proteomes" id="UP000239388"/>
    </source>
</evidence>
<gene>
    <name evidence="8" type="ORF">C5Y98_04035</name>
</gene>
<dbReference type="InterPro" id="IPR036156">
    <property type="entry name" value="Beta-gal/glucu_dom_sf"/>
</dbReference>
<dbReference type="Pfam" id="PF02837">
    <property type="entry name" value="Glyco_hydro_2_N"/>
    <property type="match status" value="1"/>
</dbReference>
<feature type="chain" id="PRO_5015567333" evidence="4">
    <location>
        <begin position="29"/>
        <end position="765"/>
    </location>
</feature>
<dbReference type="RefSeq" id="WP_105351833.1">
    <property type="nucleotide sequence ID" value="NZ_PUIB01000006.1"/>
</dbReference>
<dbReference type="SUPFAM" id="SSF49303">
    <property type="entry name" value="beta-Galactosidase/glucuronidase domain"/>
    <property type="match status" value="1"/>
</dbReference>
<protein>
    <submittedName>
        <fullName evidence="8">Glycoside hydrolase family 2</fullName>
    </submittedName>
</protein>
<evidence type="ECO:0000256" key="2">
    <source>
        <dbReference type="ARBA" id="ARBA00022801"/>
    </source>
</evidence>
<accession>A0A2S8G9J2</accession>
<feature type="domain" description="Glycoside hydrolase family 2 immunoglobulin-like beta-sandwich" evidence="5">
    <location>
        <begin position="373"/>
        <end position="468"/>
    </location>
</feature>
<dbReference type="InterPro" id="IPR013783">
    <property type="entry name" value="Ig-like_fold"/>
</dbReference>
<evidence type="ECO:0000256" key="3">
    <source>
        <dbReference type="ARBA" id="ARBA00023295"/>
    </source>
</evidence>
<comment type="similarity">
    <text evidence="1">Belongs to the glycosyl hydrolase 2 family.</text>
</comment>
<keyword evidence="2 8" id="KW-0378">Hydrolase</keyword>
<dbReference type="InterPro" id="IPR006102">
    <property type="entry name" value="Ig-like_GH2"/>
</dbReference>
<dbReference type="AlphaFoldDB" id="A0A2S8G9J2"/>
<dbReference type="Proteomes" id="UP000239388">
    <property type="component" value="Unassembled WGS sequence"/>
</dbReference>
<dbReference type="InterPro" id="IPR017853">
    <property type="entry name" value="GH"/>
</dbReference>
<dbReference type="OrthoDB" id="9762066at2"/>
<dbReference type="PANTHER" id="PTHR42732:SF2">
    <property type="entry name" value="BETA-MANNOSIDASE"/>
    <property type="match status" value="1"/>
</dbReference>
<dbReference type="Pfam" id="PF02836">
    <property type="entry name" value="Glyco_hydro_2_C"/>
    <property type="match status" value="1"/>
</dbReference>
<organism evidence="8 9">
    <name type="scientific">Blastopirellula marina</name>
    <dbReference type="NCBI Taxonomy" id="124"/>
    <lineage>
        <taxon>Bacteria</taxon>
        <taxon>Pseudomonadati</taxon>
        <taxon>Planctomycetota</taxon>
        <taxon>Planctomycetia</taxon>
        <taxon>Pirellulales</taxon>
        <taxon>Pirellulaceae</taxon>
        <taxon>Blastopirellula</taxon>
    </lineage>
</organism>
<dbReference type="SUPFAM" id="SSF49785">
    <property type="entry name" value="Galactose-binding domain-like"/>
    <property type="match status" value="2"/>
</dbReference>
<evidence type="ECO:0000259" key="6">
    <source>
        <dbReference type="Pfam" id="PF02836"/>
    </source>
</evidence>
<dbReference type="GO" id="GO:0004553">
    <property type="term" value="F:hydrolase activity, hydrolyzing O-glycosyl compounds"/>
    <property type="evidence" value="ECO:0007669"/>
    <property type="project" value="InterPro"/>
</dbReference>
<dbReference type="GO" id="GO:0005975">
    <property type="term" value="P:carbohydrate metabolic process"/>
    <property type="evidence" value="ECO:0007669"/>
    <property type="project" value="InterPro"/>
</dbReference>
<evidence type="ECO:0000256" key="4">
    <source>
        <dbReference type="SAM" id="SignalP"/>
    </source>
</evidence>
<evidence type="ECO:0000259" key="7">
    <source>
        <dbReference type="Pfam" id="PF02837"/>
    </source>
</evidence>